<evidence type="ECO:0000313" key="2">
    <source>
        <dbReference type="EMBL" id="NEY90949.1"/>
    </source>
</evidence>
<dbReference type="RefSeq" id="WP_164625901.1">
    <property type="nucleotide sequence ID" value="NZ_JAAIVJ010000006.1"/>
</dbReference>
<accession>A0A6M0QU41</accession>
<comment type="caution">
    <text evidence="2">The sequence shown here is derived from an EMBL/GenBank/DDBJ whole genome shotgun (WGS) entry which is preliminary data.</text>
</comment>
<reference evidence="2 3" key="1">
    <citation type="submission" date="2020-02" db="EMBL/GenBank/DDBJ databases">
        <authorList>
            <person name="Chen W.-M."/>
        </authorList>
    </citation>
    <scope>NUCLEOTIDE SEQUENCE [LARGE SCALE GENOMIC DNA]</scope>
    <source>
        <strain evidence="2 3">KMS-5</strain>
    </source>
</reference>
<sequence>MNTLKLATGLVLATLISGCVDGLTPYNGTPDTVIATAYDKGRDKGVLEEGHAAIAYDPDGCQGWIIDDGVEGYSGRRYDPVSGLPVCDNQYPPGTVLKDYQSQSPGLKDYVPGWAQP</sequence>
<dbReference type="AlphaFoldDB" id="A0A6M0QU41"/>
<keyword evidence="3" id="KW-1185">Reference proteome</keyword>
<feature type="region of interest" description="Disordered" evidence="1">
    <location>
        <begin position="98"/>
        <end position="117"/>
    </location>
</feature>
<dbReference type="PROSITE" id="PS51257">
    <property type="entry name" value="PROKAR_LIPOPROTEIN"/>
    <property type="match status" value="1"/>
</dbReference>
<evidence type="ECO:0000313" key="3">
    <source>
        <dbReference type="Proteomes" id="UP000477782"/>
    </source>
</evidence>
<dbReference type="EMBL" id="JAAIVJ010000006">
    <property type="protein sequence ID" value="NEY90949.1"/>
    <property type="molecule type" value="Genomic_DNA"/>
</dbReference>
<dbReference type="Proteomes" id="UP000477782">
    <property type="component" value="Unassembled WGS sequence"/>
</dbReference>
<proteinExistence type="predicted"/>
<gene>
    <name evidence="2" type="ORF">G4Z14_11630</name>
</gene>
<protein>
    <recommendedName>
        <fullName evidence="4">Lipoprotein</fullName>
    </recommendedName>
</protein>
<evidence type="ECO:0008006" key="4">
    <source>
        <dbReference type="Google" id="ProtNLM"/>
    </source>
</evidence>
<organism evidence="2 3">
    <name type="scientific">Tabrizicola oligotrophica</name>
    <dbReference type="NCBI Taxonomy" id="2710650"/>
    <lineage>
        <taxon>Bacteria</taxon>
        <taxon>Pseudomonadati</taxon>
        <taxon>Pseudomonadota</taxon>
        <taxon>Alphaproteobacteria</taxon>
        <taxon>Rhodobacterales</taxon>
        <taxon>Paracoccaceae</taxon>
        <taxon>Tabrizicola</taxon>
    </lineage>
</organism>
<name>A0A6M0QU41_9RHOB</name>
<evidence type="ECO:0000256" key="1">
    <source>
        <dbReference type="SAM" id="MobiDB-lite"/>
    </source>
</evidence>